<dbReference type="EMBL" id="HE580269">
    <property type="protein sequence ID" value="CCD24099.1"/>
    <property type="molecule type" value="Genomic_DNA"/>
</dbReference>
<keyword evidence="1 3" id="KW-0853">WD repeat</keyword>
<dbReference type="InterPro" id="IPR019775">
    <property type="entry name" value="WD40_repeat_CS"/>
</dbReference>
<dbReference type="GO" id="GO:0045943">
    <property type="term" value="P:positive regulation of transcription by RNA polymerase I"/>
    <property type="evidence" value="ECO:0007669"/>
    <property type="project" value="EnsemblFungi"/>
</dbReference>
<name>G0W8I8_NAUDC</name>
<feature type="repeat" description="WD" evidence="3">
    <location>
        <begin position="240"/>
        <end position="281"/>
    </location>
</feature>
<gene>
    <name evidence="4" type="primary">NDAI0C04390</name>
    <name evidence="4" type="ordered locus">NDAI_0C04390</name>
</gene>
<evidence type="ECO:0000313" key="4">
    <source>
        <dbReference type="EMBL" id="CCD24099.1"/>
    </source>
</evidence>
<dbReference type="OrthoDB" id="8883818at2759"/>
<dbReference type="GO" id="GO:0034455">
    <property type="term" value="C:t-UTP complex"/>
    <property type="evidence" value="ECO:0007669"/>
    <property type="project" value="EnsemblFungi"/>
</dbReference>
<keyword evidence="2" id="KW-0677">Repeat</keyword>
<dbReference type="FunFam" id="2.130.10.10:FF:000896">
    <property type="entry name" value="U3 small nucleolar RNA-associated protein 4"/>
    <property type="match status" value="1"/>
</dbReference>
<dbReference type="InterPro" id="IPR001680">
    <property type="entry name" value="WD40_rpt"/>
</dbReference>
<dbReference type="GO" id="GO:0000462">
    <property type="term" value="P:maturation of SSU-rRNA from tricistronic rRNA transcript (SSU-rRNA, 5.8S rRNA, LSU-rRNA)"/>
    <property type="evidence" value="ECO:0007669"/>
    <property type="project" value="EnsemblFungi"/>
</dbReference>
<protein>
    <submittedName>
        <fullName evidence="4">Uncharacterized protein</fullName>
    </submittedName>
</protein>
<dbReference type="GO" id="GO:0003723">
    <property type="term" value="F:RNA binding"/>
    <property type="evidence" value="ECO:0007669"/>
    <property type="project" value="TreeGrafter"/>
</dbReference>
<dbReference type="Proteomes" id="UP000000689">
    <property type="component" value="Chromosome 3"/>
</dbReference>
<evidence type="ECO:0000256" key="1">
    <source>
        <dbReference type="ARBA" id="ARBA00022574"/>
    </source>
</evidence>
<dbReference type="OMA" id="STYITEW"/>
<accession>G0W8I8</accession>
<dbReference type="GO" id="GO:0032040">
    <property type="term" value="C:small-subunit processome"/>
    <property type="evidence" value="ECO:0007669"/>
    <property type="project" value="EnsemblFungi"/>
</dbReference>
<keyword evidence="5" id="KW-1185">Reference proteome</keyword>
<evidence type="ECO:0000256" key="2">
    <source>
        <dbReference type="ARBA" id="ARBA00022737"/>
    </source>
</evidence>
<dbReference type="SMART" id="SM00320">
    <property type="entry name" value="WD40"/>
    <property type="match status" value="6"/>
</dbReference>
<dbReference type="HOGENOM" id="CLU_002392_2_1_1"/>
<proteinExistence type="predicted"/>
<evidence type="ECO:0000256" key="3">
    <source>
        <dbReference type="PROSITE-ProRule" id="PRU00221"/>
    </source>
</evidence>
<dbReference type="RefSeq" id="XP_003669342.1">
    <property type="nucleotide sequence ID" value="XM_003669294.1"/>
</dbReference>
<organism evidence="4 5">
    <name type="scientific">Naumovozyma dairenensis (strain ATCC 10597 / BCRC 20456 / CBS 421 / NBRC 0211 / NRRL Y-12639)</name>
    <name type="common">Saccharomyces dairenensis</name>
    <dbReference type="NCBI Taxonomy" id="1071378"/>
    <lineage>
        <taxon>Eukaryota</taxon>
        <taxon>Fungi</taxon>
        <taxon>Dikarya</taxon>
        <taxon>Ascomycota</taxon>
        <taxon>Saccharomycotina</taxon>
        <taxon>Saccharomycetes</taxon>
        <taxon>Saccharomycetales</taxon>
        <taxon>Saccharomycetaceae</taxon>
        <taxon>Naumovozyma</taxon>
    </lineage>
</organism>
<dbReference type="InterPro" id="IPR015943">
    <property type="entry name" value="WD40/YVTN_repeat-like_dom_sf"/>
</dbReference>
<dbReference type="GO" id="GO:0030686">
    <property type="term" value="C:90S preribosome"/>
    <property type="evidence" value="ECO:0007669"/>
    <property type="project" value="EnsemblFungi"/>
</dbReference>
<dbReference type="PROSITE" id="PS00678">
    <property type="entry name" value="WD_REPEATS_1"/>
    <property type="match status" value="1"/>
</dbReference>
<dbReference type="SUPFAM" id="SSF69322">
    <property type="entry name" value="Tricorn protease domain 2"/>
    <property type="match status" value="1"/>
</dbReference>
<dbReference type="Gene3D" id="2.130.10.10">
    <property type="entry name" value="YVTN repeat-like/Quinoprotein amine dehydrogenase"/>
    <property type="match status" value="3"/>
</dbReference>
<dbReference type="STRING" id="1071378.G0W8I8"/>
<dbReference type="AlphaFoldDB" id="G0W8I8"/>
<dbReference type="KEGG" id="ndi:NDAI_0C04390"/>
<evidence type="ECO:0000313" key="5">
    <source>
        <dbReference type="Proteomes" id="UP000000689"/>
    </source>
</evidence>
<dbReference type="PROSITE" id="PS50082">
    <property type="entry name" value="WD_REPEATS_2"/>
    <property type="match status" value="2"/>
</dbReference>
<dbReference type="InterPro" id="IPR036322">
    <property type="entry name" value="WD40_repeat_dom_sf"/>
</dbReference>
<feature type="repeat" description="WD" evidence="3">
    <location>
        <begin position="182"/>
        <end position="222"/>
    </location>
</feature>
<sequence>MESNISVHTTTIMTEEETNHTTMTNSHQELLVHRSRFVDLTPGNITALSFSHKSTTNKLTPSSLRLAVGRSNGNIEIWNPRNDWFQELIIQGGKDRSIEGLCWYNVPGEPLRLFSIGGSTMVTEWNLATGLPLKNYDCNAGVIWSLAINESQDKLAVGCDNGTVVVIDISGGPGSLEHDTILMRQEARVLSLAWNKDDFVIGGCSDGRIRIWNVQKTTTTTTTATEHRGRLLHTMKVDKAKRESTLVWCVIYLPHTNQIVSGDSTGSVKFWDFQYATLTQSFKSHEADVLCLTTDASNTHVFTAGVDRKIFQFSQNSSSNQLSGKDSNAIKWVNASNRLFHGNDVRALCSYQSKGADFLVSGGIEKSLVISSLLSFSDGNYKKMPVVVPYMKNILINKAKRLVVMWHESIIKIWTIGEDINSEKNYKLVCKLTLKDDQNINTCALSPDGEVLIVGRPSTTKLFHLQTMLNKLKVTKLDNDYLLKTGTKFVKFIDNSKMVMCSTDDEIFSLDLEADNDEDPEIFELPDLQTTKSSIKIPYINKVNHLDVSTTHAVVSRTCGAVDVVDLTTGKSTPIVRLMNFITAVSFNIKRNTTIVVTAENKIYEFNNPATQTEEDGTLLTQWSKNNTENLPKQIKNLKEKCLGIFIEENNADKVWFWGSTWVSRFDFSIDLPINKRRKVKKHTRDGLTVTDGSNFMNDDEEDEDVDMDLEYSENLSHLLELEPRIKSNGGNKHDQNAFFITDKYKPLLFAGLLSDNELIVVERPTIMLAGQPKAFNLPKLMF</sequence>
<reference evidence="4 5" key="1">
    <citation type="journal article" date="2011" name="Proc. Natl. Acad. Sci. U.S.A.">
        <title>Evolutionary erosion of yeast sex chromosomes by mating-type switching accidents.</title>
        <authorList>
            <person name="Gordon J.L."/>
            <person name="Armisen D."/>
            <person name="Proux-Wera E."/>
            <person name="Oheigeartaigh S.S."/>
            <person name="Byrne K.P."/>
            <person name="Wolfe K.H."/>
        </authorList>
    </citation>
    <scope>NUCLEOTIDE SEQUENCE [LARGE SCALE GENOMIC DNA]</scope>
    <source>
        <strain evidence="5">ATCC 10597 / BCRC 20456 / CBS 421 / NBRC 0211 / NRRL Y-12639</strain>
    </source>
</reference>
<dbReference type="Pfam" id="PF00400">
    <property type="entry name" value="WD40"/>
    <property type="match status" value="3"/>
</dbReference>
<dbReference type="InterPro" id="IPR046351">
    <property type="entry name" value="UTP4"/>
</dbReference>
<dbReference type="eggNOG" id="KOG2048">
    <property type="taxonomic scope" value="Eukaryota"/>
</dbReference>
<dbReference type="SUPFAM" id="SSF50978">
    <property type="entry name" value="WD40 repeat-like"/>
    <property type="match status" value="1"/>
</dbReference>
<dbReference type="GeneID" id="11494722"/>
<dbReference type="PANTHER" id="PTHR44163">
    <property type="entry name" value="U3 SMALL NUCLEOLAR RNA-ASSOCIATED PROTEIN 4 HOMOLOG"/>
    <property type="match status" value="1"/>
</dbReference>
<dbReference type="PANTHER" id="PTHR44163:SF1">
    <property type="entry name" value="U3 SMALL NUCLEOLAR RNA-ASSOCIATED PROTEIN 4 HOMOLOG"/>
    <property type="match status" value="1"/>
</dbReference>